<accession>T1JNZ3</accession>
<evidence type="ECO:0000256" key="2">
    <source>
        <dbReference type="ARBA" id="ARBA00022692"/>
    </source>
</evidence>
<dbReference type="eggNOG" id="KOG1441">
    <property type="taxonomic scope" value="Eukaryota"/>
</dbReference>
<evidence type="ECO:0000256" key="4">
    <source>
        <dbReference type="ARBA" id="ARBA00023136"/>
    </source>
</evidence>
<reference evidence="8" key="1">
    <citation type="submission" date="2011-05" db="EMBL/GenBank/DDBJ databases">
        <authorList>
            <person name="Richards S.R."/>
            <person name="Qu J."/>
            <person name="Jiang H."/>
            <person name="Jhangiani S.N."/>
            <person name="Agravi P."/>
            <person name="Goodspeed R."/>
            <person name="Gross S."/>
            <person name="Mandapat C."/>
            <person name="Jackson L."/>
            <person name="Mathew T."/>
            <person name="Pu L."/>
            <person name="Thornton R."/>
            <person name="Saada N."/>
            <person name="Wilczek-Boney K.B."/>
            <person name="Lee S."/>
            <person name="Kovar C."/>
            <person name="Wu Y."/>
            <person name="Scherer S.E."/>
            <person name="Worley K.C."/>
            <person name="Muzny D.M."/>
            <person name="Gibbs R."/>
        </authorList>
    </citation>
    <scope>NUCLEOTIDE SEQUENCE</scope>
    <source>
        <strain evidence="8">Brora</strain>
    </source>
</reference>
<dbReference type="AlphaFoldDB" id="T1JNZ3"/>
<evidence type="ECO:0000256" key="1">
    <source>
        <dbReference type="ARBA" id="ARBA00004141"/>
    </source>
</evidence>
<evidence type="ECO:0000256" key="5">
    <source>
        <dbReference type="SAM" id="Phobius"/>
    </source>
</evidence>
<dbReference type="PhylomeDB" id="T1JNZ3"/>
<keyword evidence="8" id="KW-1185">Reference proteome</keyword>
<reference evidence="7" key="2">
    <citation type="submission" date="2015-02" db="UniProtKB">
        <authorList>
            <consortium name="EnsemblMetazoa"/>
        </authorList>
    </citation>
    <scope>IDENTIFICATION</scope>
</reference>
<keyword evidence="4 5" id="KW-0472">Membrane</keyword>
<feature type="domain" description="Sugar phosphate transporter" evidence="6">
    <location>
        <begin position="8"/>
        <end position="281"/>
    </location>
</feature>
<feature type="transmembrane region" description="Helical" evidence="5">
    <location>
        <begin position="7"/>
        <end position="29"/>
    </location>
</feature>
<dbReference type="InterPro" id="IPR004853">
    <property type="entry name" value="Sugar_P_trans_dom"/>
</dbReference>
<feature type="transmembrane region" description="Helical" evidence="5">
    <location>
        <begin position="35"/>
        <end position="54"/>
    </location>
</feature>
<proteinExistence type="predicted"/>
<dbReference type="EnsemblMetazoa" id="SMAR015572-RA">
    <property type="protein sequence ID" value="SMAR015572-PA"/>
    <property type="gene ID" value="SMAR015572"/>
</dbReference>
<dbReference type="GO" id="GO:0016020">
    <property type="term" value="C:membrane"/>
    <property type="evidence" value="ECO:0007669"/>
    <property type="project" value="UniProtKB-SubCell"/>
</dbReference>
<evidence type="ECO:0000259" key="6">
    <source>
        <dbReference type="Pfam" id="PF03151"/>
    </source>
</evidence>
<sequence>MTKTYSQVLLTLITNIVCSILIVLINKWIYTNIGFPNITLTLIHFVLTSIGLYICQKINIFNVKNLPIKPMLPLAASFCGFVVFTNLSLQYNTVGTYQLVKVLTTPSIIILQTYFYGKTFSNNVKLTLVPIILGVLLNSHYDVKFSLIGMLCALIGVLVTSLYQVWVAEKQREFQVNSMQLLYYQGPLSSLLLLIIIPFFEPIWKLDFDFTLAELVVVLFSGVFAFMVNLSIFWIIGNTSPMTYNMVGHLKFCLTLLGGFLLFDEHLSVYQLVGIALTFTGLEEQEKSLILPRNVNKVI</sequence>
<evidence type="ECO:0000313" key="8">
    <source>
        <dbReference type="Proteomes" id="UP000014500"/>
    </source>
</evidence>
<feature type="transmembrane region" description="Helical" evidence="5">
    <location>
        <begin position="181"/>
        <end position="200"/>
    </location>
</feature>
<protein>
    <recommendedName>
        <fullName evidence="6">Sugar phosphate transporter domain-containing protein</fullName>
    </recommendedName>
</protein>
<dbReference type="SUPFAM" id="SSF103481">
    <property type="entry name" value="Multidrug resistance efflux transporter EmrE"/>
    <property type="match status" value="1"/>
</dbReference>
<keyword evidence="2 5" id="KW-0812">Transmembrane</keyword>
<name>T1JNZ3_STRMM</name>
<dbReference type="Proteomes" id="UP000014500">
    <property type="component" value="Unassembled WGS sequence"/>
</dbReference>
<comment type="subcellular location">
    <subcellularLocation>
        <location evidence="1">Membrane</location>
        <topology evidence="1">Multi-pass membrane protein</topology>
    </subcellularLocation>
</comment>
<feature type="transmembrane region" description="Helical" evidence="5">
    <location>
        <begin position="212"/>
        <end position="236"/>
    </location>
</feature>
<keyword evidence="3 5" id="KW-1133">Transmembrane helix</keyword>
<feature type="transmembrane region" description="Helical" evidence="5">
    <location>
        <begin position="147"/>
        <end position="169"/>
    </location>
</feature>
<evidence type="ECO:0000256" key="3">
    <source>
        <dbReference type="ARBA" id="ARBA00022989"/>
    </source>
</evidence>
<dbReference type="EMBL" id="JH431566">
    <property type="status" value="NOT_ANNOTATED_CDS"/>
    <property type="molecule type" value="Genomic_DNA"/>
</dbReference>
<dbReference type="PANTHER" id="PTHR11132">
    <property type="entry name" value="SOLUTE CARRIER FAMILY 35"/>
    <property type="match status" value="1"/>
</dbReference>
<dbReference type="OMA" id="WMVVNTL"/>
<feature type="transmembrane region" description="Helical" evidence="5">
    <location>
        <begin position="66"/>
        <end position="87"/>
    </location>
</feature>
<dbReference type="InterPro" id="IPR050186">
    <property type="entry name" value="TPT_transporter"/>
</dbReference>
<feature type="transmembrane region" description="Helical" evidence="5">
    <location>
        <begin position="99"/>
        <end position="117"/>
    </location>
</feature>
<dbReference type="STRING" id="126957.T1JNZ3"/>
<dbReference type="InterPro" id="IPR037185">
    <property type="entry name" value="EmrE-like"/>
</dbReference>
<organism evidence="7 8">
    <name type="scientific">Strigamia maritima</name>
    <name type="common">European centipede</name>
    <name type="synonym">Geophilus maritimus</name>
    <dbReference type="NCBI Taxonomy" id="126957"/>
    <lineage>
        <taxon>Eukaryota</taxon>
        <taxon>Metazoa</taxon>
        <taxon>Ecdysozoa</taxon>
        <taxon>Arthropoda</taxon>
        <taxon>Myriapoda</taxon>
        <taxon>Chilopoda</taxon>
        <taxon>Pleurostigmophora</taxon>
        <taxon>Geophilomorpha</taxon>
        <taxon>Linotaeniidae</taxon>
        <taxon>Strigamia</taxon>
    </lineage>
</organism>
<dbReference type="Pfam" id="PF03151">
    <property type="entry name" value="TPT"/>
    <property type="match status" value="1"/>
</dbReference>
<dbReference type="HOGENOM" id="CLU_048347_3_2_1"/>
<evidence type="ECO:0000313" key="7">
    <source>
        <dbReference type="EnsemblMetazoa" id="SMAR015572-PA"/>
    </source>
</evidence>